<keyword evidence="7" id="KW-0256">Endoplasmic reticulum</keyword>
<dbReference type="InterPro" id="IPR013886">
    <property type="entry name" value="PI31_Prot_C"/>
</dbReference>
<evidence type="ECO:0000256" key="1">
    <source>
        <dbReference type="ARBA" id="ARBA00004240"/>
    </source>
</evidence>
<dbReference type="GO" id="GO:0043161">
    <property type="term" value="P:proteasome-mediated ubiquitin-dependent protein catabolic process"/>
    <property type="evidence" value="ECO:0007669"/>
    <property type="project" value="InterPro"/>
</dbReference>
<evidence type="ECO:0000313" key="14">
    <source>
        <dbReference type="EMBL" id="JAT70863.1"/>
    </source>
</evidence>
<dbReference type="GO" id="GO:0000502">
    <property type="term" value="C:proteasome complex"/>
    <property type="evidence" value="ECO:0007669"/>
    <property type="project" value="UniProtKB-KW"/>
</dbReference>
<organism evidence="14">
    <name type="scientific">Auxenochlorella protothecoides</name>
    <name type="common">Green microalga</name>
    <name type="synonym">Chlorella protothecoides</name>
    <dbReference type="NCBI Taxonomy" id="3075"/>
    <lineage>
        <taxon>Eukaryota</taxon>
        <taxon>Viridiplantae</taxon>
        <taxon>Chlorophyta</taxon>
        <taxon>core chlorophytes</taxon>
        <taxon>Trebouxiophyceae</taxon>
        <taxon>Chlorellales</taxon>
        <taxon>Chlorellaceae</taxon>
        <taxon>Auxenochlorella</taxon>
    </lineage>
</organism>
<feature type="compositionally biased region" description="Low complexity" evidence="11">
    <location>
        <begin position="251"/>
        <end position="263"/>
    </location>
</feature>
<keyword evidence="6" id="KW-0597">Phosphoprotein</keyword>
<evidence type="ECO:0000259" key="13">
    <source>
        <dbReference type="Pfam" id="PF11566"/>
    </source>
</evidence>
<proteinExistence type="inferred from homology"/>
<dbReference type="Gene3D" id="3.40.1000.30">
    <property type="match status" value="1"/>
</dbReference>
<dbReference type="GO" id="GO:0005783">
    <property type="term" value="C:endoplasmic reticulum"/>
    <property type="evidence" value="ECO:0007669"/>
    <property type="project" value="UniProtKB-SubCell"/>
</dbReference>
<keyword evidence="5" id="KW-0963">Cytoplasm</keyword>
<dbReference type="PANTHER" id="PTHR13266">
    <property type="entry name" value="PROTEASOME INHIBITOR"/>
    <property type="match status" value="1"/>
</dbReference>
<feature type="domain" description="PI31 proteasome regulator C-terminal" evidence="12">
    <location>
        <begin position="244"/>
        <end position="314"/>
    </location>
</feature>
<name>A0A1D1ZVZ0_AUXPR</name>
<sequence length="357" mass="36993">RAFETKRKGPKQRSKQESIQRPRSARHLGGEGLDHIMAAATLAVIRAHAPTFRNRHDRLAFAVHAYLESRGYTLVSTGAEADQEAGPGSKFDSVGREPAPLSGWTDLEERYAFLYVNEQGAHLYLKAMVLGGNLVLQWQDGGQQPGSTPASLDLALDKYTRAAEGVSAGYSDLAGLVGALAAAGLGESAAQSASGQEAPAPGAQHGAAGRGDDDPTRGPRGGRGEAEPAYVRDAGGLRDPGYAVGDRDRYPPGLAPARGGAMPGLLPLMEGPPRRGGGMHVGPGDPLFDDRLGRGPAHGGPRPPPGARWDPIAPPGLPGFHPDGNLPRGPPGRGGIHPDIMQPGPGRGGTGADFGFM</sequence>
<evidence type="ECO:0000256" key="2">
    <source>
        <dbReference type="ARBA" id="ARBA00004496"/>
    </source>
</evidence>
<reference evidence="14" key="1">
    <citation type="submission" date="2015-08" db="EMBL/GenBank/DDBJ databases">
        <authorList>
            <person name="Babu N.S."/>
            <person name="Beckwith C.J."/>
            <person name="Beseler K.G."/>
            <person name="Brison A."/>
            <person name="Carone J.V."/>
            <person name="Caskin T.P."/>
            <person name="Diamond M."/>
            <person name="Durham M.E."/>
            <person name="Foxe J.M."/>
            <person name="Go M."/>
            <person name="Henderson B.A."/>
            <person name="Jones I.B."/>
            <person name="McGettigan J.A."/>
            <person name="Micheletti S.J."/>
            <person name="Nasrallah M.E."/>
            <person name="Ortiz D."/>
            <person name="Piller C.R."/>
            <person name="Privatt S.R."/>
            <person name="Schneider S.L."/>
            <person name="Sharp S."/>
            <person name="Smith T.C."/>
            <person name="Stanton J.D."/>
            <person name="Ullery H.E."/>
            <person name="Wilson R.J."/>
            <person name="Serrano M.G."/>
            <person name="Buck G."/>
            <person name="Lee V."/>
            <person name="Wang Y."/>
            <person name="Carvalho R."/>
            <person name="Voegtly L."/>
            <person name="Shi R."/>
            <person name="Duckworth R."/>
            <person name="Johnson A."/>
            <person name="Loviza R."/>
            <person name="Walstead R."/>
            <person name="Shah Z."/>
            <person name="Kiflezghi M."/>
            <person name="Wade K."/>
            <person name="Ball S.L."/>
            <person name="Bradley K.W."/>
            <person name="Asai D.J."/>
            <person name="Bowman C.A."/>
            <person name="Russell D.A."/>
            <person name="Pope W.H."/>
            <person name="Jacobs-Sera D."/>
            <person name="Hendrix R.W."/>
            <person name="Hatfull G.F."/>
        </authorList>
    </citation>
    <scope>NUCLEOTIDE SEQUENCE</scope>
</reference>
<evidence type="ECO:0000256" key="10">
    <source>
        <dbReference type="ARBA" id="ARBA00024805"/>
    </source>
</evidence>
<gene>
    <name evidence="14" type="ORF">g.27170</name>
</gene>
<feature type="compositionally biased region" description="Low complexity" evidence="11">
    <location>
        <begin position="191"/>
        <end position="207"/>
    </location>
</feature>
<feature type="region of interest" description="Disordered" evidence="11">
    <location>
        <begin position="191"/>
        <end position="263"/>
    </location>
</feature>
<evidence type="ECO:0000256" key="11">
    <source>
        <dbReference type="SAM" id="MobiDB-lite"/>
    </source>
</evidence>
<dbReference type="AlphaFoldDB" id="A0A1D1ZVZ0"/>
<protein>
    <submittedName>
        <fullName evidence="14">Uncharacterized protein</fullName>
    </submittedName>
</protein>
<evidence type="ECO:0000256" key="6">
    <source>
        <dbReference type="ARBA" id="ARBA00022553"/>
    </source>
</evidence>
<evidence type="ECO:0000256" key="5">
    <source>
        <dbReference type="ARBA" id="ARBA00022490"/>
    </source>
</evidence>
<keyword evidence="4" id="KW-0488">Methylation</keyword>
<evidence type="ECO:0000256" key="9">
    <source>
        <dbReference type="ARBA" id="ARBA00022990"/>
    </source>
</evidence>
<dbReference type="Pfam" id="PF11566">
    <property type="entry name" value="PI31_Prot_N"/>
    <property type="match status" value="1"/>
</dbReference>
<dbReference type="GO" id="GO:0070628">
    <property type="term" value="F:proteasome binding"/>
    <property type="evidence" value="ECO:0007669"/>
    <property type="project" value="InterPro"/>
</dbReference>
<feature type="region of interest" description="Disordered" evidence="11">
    <location>
        <begin position="313"/>
        <end position="357"/>
    </location>
</feature>
<dbReference type="GO" id="GO:0004866">
    <property type="term" value="F:endopeptidase inhibitor activity"/>
    <property type="evidence" value="ECO:0007669"/>
    <property type="project" value="InterPro"/>
</dbReference>
<evidence type="ECO:0000256" key="4">
    <source>
        <dbReference type="ARBA" id="ARBA00022481"/>
    </source>
</evidence>
<comment type="similarity">
    <text evidence="3">Belongs to the proteasome inhibitor PI31 family.</text>
</comment>
<evidence type="ECO:0000256" key="3">
    <source>
        <dbReference type="ARBA" id="ARBA00006405"/>
    </source>
</evidence>
<keyword evidence="8" id="KW-0647">Proteasome</keyword>
<feature type="region of interest" description="Disordered" evidence="11">
    <location>
        <begin position="1"/>
        <end position="27"/>
    </location>
</feature>
<keyword evidence="9" id="KW-0007">Acetylation</keyword>
<dbReference type="InterPro" id="IPR045128">
    <property type="entry name" value="PI31-like"/>
</dbReference>
<evidence type="ECO:0000256" key="8">
    <source>
        <dbReference type="ARBA" id="ARBA00022942"/>
    </source>
</evidence>
<comment type="function">
    <text evidence="10">Plays an important role in control of proteasome function. Inhibits the hydrolysis of protein and peptide substrates by the 20S proteasome. Also inhibits the activation of the proteasome by the proteasome regulatory proteins PA700 and PA28.</text>
</comment>
<comment type="subcellular location">
    <subcellularLocation>
        <location evidence="2">Cytoplasm</location>
    </subcellularLocation>
    <subcellularLocation>
        <location evidence="1">Endoplasmic reticulum</location>
    </subcellularLocation>
</comment>
<dbReference type="Pfam" id="PF08577">
    <property type="entry name" value="PI31_Prot_C"/>
    <property type="match status" value="1"/>
</dbReference>
<feature type="compositionally biased region" description="Gly residues" evidence="11">
    <location>
        <begin position="345"/>
        <end position="357"/>
    </location>
</feature>
<feature type="non-terminal residue" evidence="14">
    <location>
        <position position="1"/>
    </location>
</feature>
<evidence type="ECO:0000259" key="12">
    <source>
        <dbReference type="Pfam" id="PF08577"/>
    </source>
</evidence>
<dbReference type="PANTHER" id="PTHR13266:SF1">
    <property type="entry name" value="PROTEASOME INHIBITOR PI31 SUBUNIT"/>
    <property type="match status" value="1"/>
</dbReference>
<dbReference type="EMBL" id="GDKF01007759">
    <property type="protein sequence ID" value="JAT70863.1"/>
    <property type="molecule type" value="Transcribed_RNA"/>
</dbReference>
<feature type="domain" description="PI31 proteasome regulator N-terminal" evidence="13">
    <location>
        <begin position="50"/>
        <end position="164"/>
    </location>
</feature>
<dbReference type="InterPro" id="IPR021625">
    <property type="entry name" value="PI31_Prot_N"/>
</dbReference>
<evidence type="ECO:0000256" key="7">
    <source>
        <dbReference type="ARBA" id="ARBA00022824"/>
    </source>
</evidence>
<feature type="compositionally biased region" description="Basic and acidic residues" evidence="11">
    <location>
        <begin position="210"/>
        <end position="226"/>
    </location>
</feature>
<accession>A0A1D1ZVZ0</accession>